<keyword evidence="1" id="KW-1133">Transmembrane helix</keyword>
<keyword evidence="1" id="KW-0812">Transmembrane</keyword>
<evidence type="ECO:0000313" key="3">
    <source>
        <dbReference type="EMBL" id="KAG5410217.1"/>
    </source>
</evidence>
<dbReference type="InterPro" id="IPR004330">
    <property type="entry name" value="FAR1_DNA_bnd_dom"/>
</dbReference>
<comment type="caution">
    <text evidence="3">The sequence shown here is derived from an EMBL/GenBank/DDBJ whole genome shotgun (WGS) entry which is preliminary data.</text>
</comment>
<organism evidence="3 4">
    <name type="scientific">Brassica rapa subsp. trilocularis</name>
    <dbReference type="NCBI Taxonomy" id="1813537"/>
    <lineage>
        <taxon>Eukaryota</taxon>
        <taxon>Viridiplantae</taxon>
        <taxon>Streptophyta</taxon>
        <taxon>Embryophyta</taxon>
        <taxon>Tracheophyta</taxon>
        <taxon>Spermatophyta</taxon>
        <taxon>Magnoliopsida</taxon>
        <taxon>eudicotyledons</taxon>
        <taxon>Gunneridae</taxon>
        <taxon>Pentapetalae</taxon>
        <taxon>rosids</taxon>
        <taxon>malvids</taxon>
        <taxon>Brassicales</taxon>
        <taxon>Brassicaceae</taxon>
        <taxon>Brassiceae</taxon>
        <taxon>Brassica</taxon>
    </lineage>
</organism>
<reference evidence="3 4" key="1">
    <citation type="submission" date="2021-03" db="EMBL/GenBank/DDBJ databases">
        <authorList>
            <person name="King G.J."/>
            <person name="Bancroft I."/>
            <person name="Baten A."/>
            <person name="Bloomfield J."/>
            <person name="Borpatragohain P."/>
            <person name="He Z."/>
            <person name="Irish N."/>
            <person name="Irwin J."/>
            <person name="Liu K."/>
            <person name="Mauleon R.P."/>
            <person name="Moore J."/>
            <person name="Morris R."/>
            <person name="Ostergaard L."/>
            <person name="Wang B."/>
            <person name="Wells R."/>
        </authorList>
    </citation>
    <scope>NUCLEOTIDE SEQUENCE [LARGE SCALE GENOMIC DNA]</scope>
    <source>
        <strain evidence="3">R-o-18</strain>
        <tissue evidence="3">Leaf</tissue>
    </source>
</reference>
<dbReference type="PANTHER" id="PTHR46328">
    <property type="entry name" value="FAR-RED IMPAIRED RESPONSIVE (FAR1) FAMILY PROTEIN-RELATED"/>
    <property type="match status" value="1"/>
</dbReference>
<dbReference type="Pfam" id="PF03101">
    <property type="entry name" value="FAR1"/>
    <property type="match status" value="1"/>
</dbReference>
<feature type="domain" description="FAR1" evidence="2">
    <location>
        <begin position="157"/>
        <end position="220"/>
    </location>
</feature>
<evidence type="ECO:0000259" key="2">
    <source>
        <dbReference type="Pfam" id="PF03101"/>
    </source>
</evidence>
<dbReference type="Proteomes" id="UP000823674">
    <property type="component" value="Chromosome A02"/>
</dbReference>
<name>A0ABQ7NH59_BRACM</name>
<dbReference type="PANTHER" id="PTHR46328:SF27">
    <property type="entry name" value="OS12G0287500 PROTEIN"/>
    <property type="match status" value="1"/>
</dbReference>
<sequence>MLLKGEVLDSRLTNNLIMELERIHNEGVGVGALQRCESGFHGTVAMESTHLSGKEIVPANQDESGLQVSGETSLLSQNSDEFLAEKKDATLSDDDALVSDEDASISDFSEEEDISNNENYLQIEDVDALEANNENQKKHELCIGMDFSSDESTYKAYRKYGGNHGFDVRRQRTAKKNNKLVRMVYVCSKEGLRQEPKVKKSYARPTTKCGCKAHMSCYLQVDKIIKLFIYSSEGIIQAQLLSASLFIIFVSFVYSLLVSIFVLTPMLLLHSSVSCGSRLFFFFLLCIFFSATLLCSLFSATLICSLLGHFFLDPICL</sequence>
<evidence type="ECO:0000313" key="4">
    <source>
        <dbReference type="Proteomes" id="UP000823674"/>
    </source>
</evidence>
<protein>
    <recommendedName>
        <fullName evidence="2">FAR1 domain-containing protein</fullName>
    </recommendedName>
</protein>
<dbReference type="EMBL" id="JADBGQ010000002">
    <property type="protein sequence ID" value="KAG5410217.1"/>
    <property type="molecule type" value="Genomic_DNA"/>
</dbReference>
<feature type="transmembrane region" description="Helical" evidence="1">
    <location>
        <begin position="245"/>
        <end position="269"/>
    </location>
</feature>
<feature type="transmembrane region" description="Helical" evidence="1">
    <location>
        <begin position="281"/>
        <end position="312"/>
    </location>
</feature>
<accession>A0ABQ7NH59</accession>
<evidence type="ECO:0000256" key="1">
    <source>
        <dbReference type="SAM" id="Phobius"/>
    </source>
</evidence>
<keyword evidence="1" id="KW-0472">Membrane</keyword>
<gene>
    <name evidence="3" type="primary">A02g504600.1_BraROA</name>
    <name evidence="3" type="ORF">IGI04_006536</name>
</gene>
<proteinExistence type="predicted"/>
<keyword evidence="4" id="KW-1185">Reference proteome</keyword>